<evidence type="ECO:0000256" key="6">
    <source>
        <dbReference type="ARBA" id="ARBA00022989"/>
    </source>
</evidence>
<dbReference type="InterPro" id="IPR005027">
    <property type="entry name" value="Glyco_trans_43"/>
</dbReference>
<sequence>MKQYMRQILKLALGFLVMSSALTFVLFSIGKLRVNTEHSELLDRSYSNALRARTLFLITPTVNRYGQLAHITRLANTLRQVENLHWIVIEDGNATNPNVEAQLNRSKTKYTYLFAETNRTTLLKGRGVEQRNLAIDYIRSLKPKDGLVYFADDDNSFDLELFDVLRRTKYCGVIPVGLLAQLPFEDIDVVDDKVVGFFTIFGFDRKYQIDMAGFVVHVSAFYKDPVPKFYRTVMGGRLESDFLAQVVNDPSELEPIARDYDRVLAWHTKSENREAWTVDRIKSLYPDKWKRARKLIV</sequence>
<comment type="similarity">
    <text evidence="2">Belongs to the glycosyltransferase 43 family.</text>
</comment>
<dbReference type="PANTHER" id="PTHR10896">
    <property type="entry name" value="GALACTOSYLGALACTOSYLXYLOSYLPROTEIN 3-BETA-GLUCURONOSYLTRANSFERASE BETA-1,3-GLUCURONYLTRANSFERASE"/>
    <property type="match status" value="1"/>
</dbReference>
<evidence type="ECO:0000256" key="7">
    <source>
        <dbReference type="ARBA" id="ARBA00023136"/>
    </source>
</evidence>
<keyword evidence="8" id="KW-0325">Glycoprotein</keyword>
<evidence type="ECO:0000256" key="11">
    <source>
        <dbReference type="PIRSR" id="PIRSR605027-4"/>
    </source>
</evidence>
<dbReference type="GO" id="GO:0050650">
    <property type="term" value="P:chondroitin sulfate proteoglycan biosynthetic process"/>
    <property type="evidence" value="ECO:0007669"/>
    <property type="project" value="TreeGrafter"/>
</dbReference>
<evidence type="ECO:0000256" key="4">
    <source>
        <dbReference type="ARBA" id="ARBA00022692"/>
    </source>
</evidence>
<reference evidence="12 13" key="1">
    <citation type="submission" date="2024-03" db="EMBL/GenBank/DDBJ databases">
        <title>The Acrasis kona genome and developmental transcriptomes reveal deep origins of eukaryotic multicellular pathways.</title>
        <authorList>
            <person name="Sheikh S."/>
            <person name="Fu C.-J."/>
            <person name="Brown M.W."/>
            <person name="Baldauf S.L."/>
        </authorList>
    </citation>
    <scope>NUCLEOTIDE SEQUENCE [LARGE SCALE GENOMIC DNA]</scope>
    <source>
        <strain evidence="12 13">ATCC MYA-3509</strain>
    </source>
</reference>
<evidence type="ECO:0000256" key="8">
    <source>
        <dbReference type="ARBA" id="ARBA00023180"/>
    </source>
</evidence>
<name>A0AAW2Z213_9EUKA</name>
<evidence type="ECO:0000256" key="1">
    <source>
        <dbReference type="ARBA" id="ARBA00004606"/>
    </source>
</evidence>
<keyword evidence="6" id="KW-1133">Transmembrane helix</keyword>
<comment type="caution">
    <text evidence="12">The sequence shown here is derived from an EMBL/GenBank/DDBJ whole genome shotgun (WGS) entry which is preliminary data.</text>
</comment>
<evidence type="ECO:0000313" key="12">
    <source>
        <dbReference type="EMBL" id="KAL0483485.1"/>
    </source>
</evidence>
<keyword evidence="13" id="KW-1185">Reference proteome</keyword>
<dbReference type="Proteomes" id="UP001431209">
    <property type="component" value="Unassembled WGS sequence"/>
</dbReference>
<dbReference type="EMBL" id="JAOPGA020000964">
    <property type="protein sequence ID" value="KAL0483485.1"/>
    <property type="molecule type" value="Genomic_DNA"/>
</dbReference>
<keyword evidence="5" id="KW-0735">Signal-anchor</keyword>
<feature type="site" description="Interaction with galactose moiety of substrate glycoprotein" evidence="11">
    <location>
        <position position="185"/>
    </location>
</feature>
<keyword evidence="7" id="KW-0472">Membrane</keyword>
<evidence type="ECO:0000256" key="10">
    <source>
        <dbReference type="PIRSR" id="PIRSR605027-3"/>
    </source>
</evidence>
<dbReference type="GO" id="GO:0015018">
    <property type="term" value="F:galactosylgalactosylxylosylprotein 3-beta-glucuronosyltransferase activity"/>
    <property type="evidence" value="ECO:0007669"/>
    <property type="project" value="InterPro"/>
</dbReference>
<protein>
    <submittedName>
        <fullName evidence="12">Galactosyl-galactosyl-xylosyl protein 3-beta-glucuronosyltransferase</fullName>
    </submittedName>
</protein>
<keyword evidence="10" id="KW-0464">Manganese</keyword>
<evidence type="ECO:0000256" key="2">
    <source>
        <dbReference type="ARBA" id="ARBA00007706"/>
    </source>
</evidence>
<keyword evidence="10" id="KW-0479">Metal-binding</keyword>
<accession>A0AAW2Z213</accession>
<feature type="binding site" evidence="10">
    <location>
        <position position="154"/>
    </location>
    <ligand>
        <name>Mn(2+)</name>
        <dbReference type="ChEBI" id="CHEBI:29035"/>
    </ligand>
</feature>
<comment type="cofactor">
    <cofactor evidence="10">
        <name>Mn(2+)</name>
        <dbReference type="ChEBI" id="CHEBI:29035"/>
    </cofactor>
</comment>
<gene>
    <name evidence="12" type="ORF">AKO1_014742</name>
</gene>
<dbReference type="SUPFAM" id="SSF53448">
    <property type="entry name" value="Nucleotide-diphospho-sugar transferases"/>
    <property type="match status" value="1"/>
</dbReference>
<dbReference type="Pfam" id="PF03360">
    <property type="entry name" value="Glyco_transf_43"/>
    <property type="match status" value="1"/>
</dbReference>
<dbReference type="AlphaFoldDB" id="A0AAW2Z213"/>
<dbReference type="GO" id="GO:0000139">
    <property type="term" value="C:Golgi membrane"/>
    <property type="evidence" value="ECO:0007669"/>
    <property type="project" value="TreeGrafter"/>
</dbReference>
<feature type="active site" description="Proton donor/acceptor" evidence="9">
    <location>
        <position position="239"/>
    </location>
</feature>
<organism evidence="12 13">
    <name type="scientific">Acrasis kona</name>
    <dbReference type="NCBI Taxonomy" id="1008807"/>
    <lineage>
        <taxon>Eukaryota</taxon>
        <taxon>Discoba</taxon>
        <taxon>Heterolobosea</taxon>
        <taxon>Tetramitia</taxon>
        <taxon>Eutetramitia</taxon>
        <taxon>Acrasidae</taxon>
        <taxon>Acrasis</taxon>
    </lineage>
</organism>
<dbReference type="GO" id="GO:0046872">
    <property type="term" value="F:metal ion binding"/>
    <property type="evidence" value="ECO:0007669"/>
    <property type="project" value="UniProtKB-KW"/>
</dbReference>
<dbReference type="PANTHER" id="PTHR10896:SF65">
    <property type="entry name" value="GALACTOSYLGALACTOSYLXYLOSYLPROTEIN 3-BETA-GLUCURONOSYLTRANSFERASE 3"/>
    <property type="match status" value="1"/>
</dbReference>
<evidence type="ECO:0000313" key="13">
    <source>
        <dbReference type="Proteomes" id="UP001431209"/>
    </source>
</evidence>
<keyword evidence="4" id="KW-0812">Transmembrane</keyword>
<evidence type="ECO:0000256" key="3">
    <source>
        <dbReference type="ARBA" id="ARBA00022679"/>
    </source>
</evidence>
<comment type="subcellular location">
    <subcellularLocation>
        <location evidence="1">Membrane</location>
        <topology evidence="1">Single-pass type II membrane protein</topology>
    </subcellularLocation>
</comment>
<dbReference type="GO" id="GO:0005975">
    <property type="term" value="P:carbohydrate metabolic process"/>
    <property type="evidence" value="ECO:0007669"/>
    <property type="project" value="TreeGrafter"/>
</dbReference>
<evidence type="ECO:0000256" key="9">
    <source>
        <dbReference type="PIRSR" id="PIRSR605027-1"/>
    </source>
</evidence>
<keyword evidence="3" id="KW-0808">Transferase</keyword>
<evidence type="ECO:0000256" key="5">
    <source>
        <dbReference type="ARBA" id="ARBA00022968"/>
    </source>
</evidence>
<proteinExistence type="inferred from homology"/>
<dbReference type="Gene3D" id="3.90.550.10">
    <property type="entry name" value="Spore Coat Polysaccharide Biosynthesis Protein SpsA, Chain A"/>
    <property type="match status" value="1"/>
</dbReference>
<dbReference type="InterPro" id="IPR029044">
    <property type="entry name" value="Nucleotide-diphossugar_trans"/>
</dbReference>